<dbReference type="STRING" id="4540.A0A3L6Q3F6"/>
<dbReference type="InterPro" id="IPR016138">
    <property type="entry name" value="Ribosome_inactivat_prot_sub1"/>
</dbReference>
<evidence type="ECO:0000313" key="5">
    <source>
        <dbReference type="EMBL" id="RLM70054.1"/>
    </source>
</evidence>
<keyword evidence="6" id="KW-1185">Reference proteome</keyword>
<dbReference type="OrthoDB" id="694753at2759"/>
<dbReference type="Pfam" id="PF00161">
    <property type="entry name" value="RIP"/>
    <property type="match status" value="1"/>
</dbReference>
<organism evidence="5 6">
    <name type="scientific">Panicum miliaceum</name>
    <name type="common">Proso millet</name>
    <name type="synonym">Broomcorn millet</name>
    <dbReference type="NCBI Taxonomy" id="4540"/>
    <lineage>
        <taxon>Eukaryota</taxon>
        <taxon>Viridiplantae</taxon>
        <taxon>Streptophyta</taxon>
        <taxon>Embryophyta</taxon>
        <taxon>Tracheophyta</taxon>
        <taxon>Spermatophyta</taxon>
        <taxon>Magnoliopsida</taxon>
        <taxon>Liliopsida</taxon>
        <taxon>Poales</taxon>
        <taxon>Poaceae</taxon>
        <taxon>PACMAD clade</taxon>
        <taxon>Panicoideae</taxon>
        <taxon>Panicodae</taxon>
        <taxon>Paniceae</taxon>
        <taxon>Panicinae</taxon>
        <taxon>Panicum</taxon>
        <taxon>Panicum sect. Panicum</taxon>
    </lineage>
</organism>
<keyword evidence="1" id="KW-0800">Toxin</keyword>
<feature type="domain" description="DUF6598" evidence="4">
    <location>
        <begin position="527"/>
        <end position="730"/>
    </location>
</feature>
<feature type="compositionally biased region" description="Basic and acidic residues" evidence="2">
    <location>
        <begin position="798"/>
        <end position="809"/>
    </location>
</feature>
<accession>A0A3L6Q3F6</accession>
<evidence type="ECO:0000256" key="2">
    <source>
        <dbReference type="SAM" id="MobiDB-lite"/>
    </source>
</evidence>
<dbReference type="GO" id="GO:0006952">
    <property type="term" value="P:defense response"/>
    <property type="evidence" value="ECO:0007669"/>
    <property type="project" value="UniProtKB-KW"/>
</dbReference>
<feature type="region of interest" description="Disordered" evidence="2">
    <location>
        <begin position="337"/>
        <end position="464"/>
    </location>
</feature>
<dbReference type="InterPro" id="IPR046533">
    <property type="entry name" value="DUF6598"/>
</dbReference>
<feature type="compositionally biased region" description="Polar residues" evidence="2">
    <location>
        <begin position="375"/>
        <end position="392"/>
    </location>
</feature>
<dbReference type="AlphaFoldDB" id="A0A3L6Q3F6"/>
<dbReference type="PANTHER" id="PTHR33453">
    <property type="match status" value="1"/>
</dbReference>
<dbReference type="GO" id="GO:0090729">
    <property type="term" value="F:toxin activity"/>
    <property type="evidence" value="ECO:0007669"/>
    <property type="project" value="UniProtKB-KW"/>
</dbReference>
<feature type="signal peptide" evidence="3">
    <location>
        <begin position="1"/>
        <end position="28"/>
    </location>
</feature>
<evidence type="ECO:0000256" key="3">
    <source>
        <dbReference type="SAM" id="SignalP"/>
    </source>
</evidence>
<keyword evidence="1" id="KW-0611">Plant defense</keyword>
<dbReference type="PANTHER" id="PTHR33453:SF37">
    <property type="entry name" value="RRNA N-GLYCOSYLASE"/>
    <property type="match status" value="1"/>
</dbReference>
<dbReference type="GO" id="GO:0030598">
    <property type="term" value="F:rRNA N-glycosylase activity"/>
    <property type="evidence" value="ECO:0007669"/>
    <property type="project" value="UniProtKB-EC"/>
</dbReference>
<dbReference type="Proteomes" id="UP000275267">
    <property type="component" value="Unassembled WGS sequence"/>
</dbReference>
<feature type="chain" id="PRO_5018188915" description="DUF6598 domain-containing protein" evidence="3">
    <location>
        <begin position="29"/>
        <end position="1123"/>
    </location>
</feature>
<feature type="compositionally biased region" description="Basic and acidic residues" evidence="2">
    <location>
        <begin position="67"/>
        <end position="78"/>
    </location>
</feature>
<comment type="similarity">
    <text evidence="1">Belongs to the ribosome-inactivating protein family.</text>
</comment>
<sequence length="1123" mass="123880">MRGNATETLRPPLTWLGFSFSLSLQVSAATVANEPVGFDWGKEEKRTAKRWRPLRMWGPLNSAASARHVDTGGRRGEAGAHGTRQPPPSEFGPSFRIYIMGDLLPMGDRLLPPLAYPEMVRVIFPETFNTMSSTAHVQVELKVGVNNGECKVYGKIAALISRHGSRVLRAGRLLFTRTQGADEPAAVYSNGTGVLEVPLARSAVAVPSGWSLRVEVDLQIETGNNSEAKSLKYTTRPISKSYETTWHPEVGDNQIKVKIMSWVPEVTNENIGRQLSSPLEVRMESGYPTVVYTIGDELSFTESIMALRRILADHDHPEDILDGHNLLNLSSTREHPLLPEQHSRTPPDSCWIQAPQGAENNLQSKKRSDGDGQDGASTKPKNQDYSRNNNKPQDNKTDDDSARRHMHNNYHRSRETQHNRRAHNQNSSDDVPQSKRHKKDNNAGTDGGEAADAEGGGGPARASQPREAAVVIHLANLGEPVMPAAAVVLLANPGGPVTRTLAEAIAVANPKKLTASRTTGDLGWSCWPCPCGTTIIVFDGKRGQNIYEEEQGQQNKEEMMDLVLSGPYTGISAYGCFAIKIEIPSVTSPIEWEWNCYDPKYAAQVDKPPVRRHPIGNVAEVTYAVMSNAREAAMQVMLRLKDGHHPSGVGGKITALINGFEVPSVLFDSTEATGKCICLLYHRRLVLARNVVAVPCGEVLHIEVDLNVQTSNNQEPKRLKANLDFHDKGIRTQPYTNDDGDEGKVEITWYPEVSIVEEIGKEEVTAAAGPSRTDVVSIEETGEQLEPDQQISVGIGEEESRQSKFEMSKKQSHGPRQTTGEEESTISSAHPQPSAPAEGNPLSGLVHPVHYIIGDVVSFYGFISILRDTLAKHPDRGDILDSHYDSDLSPTDEHPLLAKKSRDQQARWLPICLHAVGKEERSSVTLLVHDHNLYCIGFMNQNGVSFELSNPEGSKLPSDYNPVPLDWGITYESILNVGDKNKVKNTLDTMRLGKTFAADAVRVLSRYQGVESGSMIPRMALAGLIVMVCESARMNPLFDAIAGGWNTGTRFTKQLMEYMMSWELISIALLEWKDGNYERWIIDQKLAKITGVKSPVDALDVIHLVRNFTTDERQLLSECIYGR</sequence>
<gene>
    <name evidence="5" type="ORF">C2845_PM17G02470</name>
</gene>
<dbReference type="InterPro" id="IPR001574">
    <property type="entry name" value="Ribosome_inactivat_prot"/>
</dbReference>
<dbReference type="SUPFAM" id="SSF56371">
    <property type="entry name" value="Ribosome inactivating proteins (RIP)"/>
    <property type="match status" value="1"/>
</dbReference>
<dbReference type="EMBL" id="PQIB02000014">
    <property type="protein sequence ID" value="RLM70054.1"/>
    <property type="molecule type" value="Genomic_DNA"/>
</dbReference>
<protein>
    <recommendedName>
        <fullName evidence="4">DUF6598 domain-containing protein</fullName>
    </recommendedName>
</protein>
<feature type="compositionally biased region" description="Basic and acidic residues" evidence="2">
    <location>
        <begin position="393"/>
        <end position="403"/>
    </location>
</feature>
<keyword evidence="3" id="KW-0732">Signal</keyword>
<feature type="region of interest" description="Disordered" evidence="2">
    <location>
        <begin position="65"/>
        <end position="92"/>
    </location>
</feature>
<proteinExistence type="inferred from homology"/>
<dbReference type="Pfam" id="PF20241">
    <property type="entry name" value="DUF6598"/>
    <property type="match status" value="1"/>
</dbReference>
<comment type="catalytic activity">
    <reaction evidence="1">
        <text>Endohydrolysis of the N-glycosidic bond at one specific adenosine on the 28S rRNA.</text>
        <dbReference type="EC" id="3.2.2.22"/>
    </reaction>
</comment>
<name>A0A3L6Q3F6_PANMI</name>
<evidence type="ECO:0000256" key="1">
    <source>
        <dbReference type="RuleBase" id="RU004915"/>
    </source>
</evidence>
<comment type="caution">
    <text evidence="5">The sequence shown here is derived from an EMBL/GenBank/DDBJ whole genome shotgun (WGS) entry which is preliminary data.</text>
</comment>
<evidence type="ECO:0000259" key="4">
    <source>
        <dbReference type="Pfam" id="PF20241"/>
    </source>
</evidence>
<reference evidence="6" key="1">
    <citation type="journal article" date="2019" name="Nat. Commun.">
        <title>The genome of broomcorn millet.</title>
        <authorList>
            <person name="Zou C."/>
            <person name="Miki D."/>
            <person name="Li D."/>
            <person name="Tang Q."/>
            <person name="Xiao L."/>
            <person name="Rajput S."/>
            <person name="Deng P."/>
            <person name="Jia W."/>
            <person name="Huang R."/>
            <person name="Zhang M."/>
            <person name="Sun Y."/>
            <person name="Hu J."/>
            <person name="Fu X."/>
            <person name="Schnable P.S."/>
            <person name="Li F."/>
            <person name="Zhang H."/>
            <person name="Feng B."/>
            <person name="Zhu X."/>
            <person name="Liu R."/>
            <person name="Schnable J.C."/>
            <person name="Zhu J.-K."/>
            <person name="Zhang H."/>
        </authorList>
    </citation>
    <scope>NUCLEOTIDE SEQUENCE [LARGE SCALE GENOMIC DNA]</scope>
</reference>
<dbReference type="InterPro" id="IPR036041">
    <property type="entry name" value="Ribosome-inact_prot_sf"/>
</dbReference>
<keyword evidence="1" id="KW-0378">Hydrolase</keyword>
<feature type="region of interest" description="Disordered" evidence="2">
    <location>
        <begin position="780"/>
        <end position="841"/>
    </location>
</feature>
<dbReference type="GO" id="GO:0017148">
    <property type="term" value="P:negative regulation of translation"/>
    <property type="evidence" value="ECO:0007669"/>
    <property type="project" value="UniProtKB-KW"/>
</dbReference>
<dbReference type="Gene3D" id="3.40.420.10">
    <property type="entry name" value="Ricin (A subunit), domain 1"/>
    <property type="match status" value="1"/>
</dbReference>
<evidence type="ECO:0000313" key="6">
    <source>
        <dbReference type="Proteomes" id="UP000275267"/>
    </source>
</evidence>
<keyword evidence="1" id="KW-0652">Protein synthesis inhibitor</keyword>